<sequence>LVLEISRWNESVATKNKSGLNRLCRIGNNSTLAAIPANCETLVGRLTLDHTTDLSQLWKLYNVTRIYGQLVIQNASITSLAALWKLEYIINLTGPNLLEKKFFTSWFLLFLKKGYGFLFKTLFKSTVQDNFGGIRYFRNSGR</sequence>
<evidence type="ECO:0000259" key="1">
    <source>
        <dbReference type="Pfam" id="PF01030"/>
    </source>
</evidence>
<dbReference type="InterPro" id="IPR053079">
    <property type="entry name" value="SPS2_domain"/>
</dbReference>
<dbReference type="AlphaFoldDB" id="A0A0N4X0W5"/>
<feature type="domain" description="Receptor L-domain" evidence="1">
    <location>
        <begin position="38"/>
        <end position="89"/>
    </location>
</feature>
<protein>
    <submittedName>
        <fullName evidence="2">Recep_L_domain domain-containing protein</fullName>
    </submittedName>
</protein>
<evidence type="ECO:0000313" key="2">
    <source>
        <dbReference type="WBParaSite" id="HPLM_0001792901-mRNA-1"/>
    </source>
</evidence>
<proteinExistence type="predicted"/>
<dbReference type="PANTHER" id="PTHR21662">
    <property type="entry name" value="RECEPTOR PROTEIN-TYROSINE KINASE"/>
    <property type="match status" value="1"/>
</dbReference>
<name>A0A0N4X0W5_HAEPC</name>
<reference evidence="2" key="1">
    <citation type="submission" date="2017-02" db="UniProtKB">
        <authorList>
            <consortium name="WormBaseParasite"/>
        </authorList>
    </citation>
    <scope>IDENTIFICATION</scope>
</reference>
<dbReference type="InterPro" id="IPR036941">
    <property type="entry name" value="Rcpt_L-dom_sf"/>
</dbReference>
<dbReference type="SUPFAM" id="SSF52058">
    <property type="entry name" value="L domain-like"/>
    <property type="match status" value="1"/>
</dbReference>
<dbReference type="PANTHER" id="PTHR21662:SF59">
    <property type="entry name" value="RECEPTOR PROTEIN-TYROSINE KINASE"/>
    <property type="match status" value="1"/>
</dbReference>
<organism evidence="2">
    <name type="scientific">Haemonchus placei</name>
    <name type="common">Barber's pole worm</name>
    <dbReference type="NCBI Taxonomy" id="6290"/>
    <lineage>
        <taxon>Eukaryota</taxon>
        <taxon>Metazoa</taxon>
        <taxon>Ecdysozoa</taxon>
        <taxon>Nematoda</taxon>
        <taxon>Chromadorea</taxon>
        <taxon>Rhabditida</taxon>
        <taxon>Rhabditina</taxon>
        <taxon>Rhabditomorpha</taxon>
        <taxon>Strongyloidea</taxon>
        <taxon>Trichostrongylidae</taxon>
        <taxon>Haemonchus</taxon>
    </lineage>
</organism>
<dbReference type="InterPro" id="IPR000494">
    <property type="entry name" value="Rcpt_L-dom"/>
</dbReference>
<dbReference type="Pfam" id="PF01030">
    <property type="entry name" value="Recep_L_domain"/>
    <property type="match status" value="1"/>
</dbReference>
<dbReference type="WBParaSite" id="HPLM_0001792901-mRNA-1">
    <property type="protein sequence ID" value="HPLM_0001792901-mRNA-1"/>
    <property type="gene ID" value="HPLM_0001792901"/>
</dbReference>
<accession>A0A0N4X0W5</accession>
<dbReference type="Gene3D" id="3.80.20.20">
    <property type="entry name" value="Receptor L-domain"/>
    <property type="match status" value="1"/>
</dbReference>